<dbReference type="InterPro" id="IPR012347">
    <property type="entry name" value="Ferritin-like"/>
</dbReference>
<dbReference type="PANTHER" id="PTHR42932">
    <property type="entry name" value="GENERAL STRESS PROTEIN 20U"/>
    <property type="match status" value="1"/>
</dbReference>
<dbReference type="PROSITE" id="PS00819">
    <property type="entry name" value="DPS_2"/>
    <property type="match status" value="1"/>
</dbReference>
<dbReference type="GO" id="GO:0003677">
    <property type="term" value="F:DNA binding"/>
    <property type="evidence" value="ECO:0007669"/>
    <property type="project" value="UniProtKB-KW"/>
</dbReference>
<dbReference type="Gene3D" id="1.20.1260.10">
    <property type="match status" value="1"/>
</dbReference>
<dbReference type="AlphaFoldDB" id="A0A1X7N1L1"/>
<organism evidence="4 5">
    <name type="scientific">Carnobacterium iners</name>
    <dbReference type="NCBI Taxonomy" id="1073423"/>
    <lineage>
        <taxon>Bacteria</taxon>
        <taxon>Bacillati</taxon>
        <taxon>Bacillota</taxon>
        <taxon>Bacilli</taxon>
        <taxon>Lactobacillales</taxon>
        <taxon>Carnobacteriaceae</taxon>
        <taxon>Carnobacterium</taxon>
    </lineage>
</organism>
<evidence type="ECO:0000313" key="5">
    <source>
        <dbReference type="Proteomes" id="UP000193435"/>
    </source>
</evidence>
<evidence type="ECO:0000256" key="2">
    <source>
        <dbReference type="RuleBase" id="RU003875"/>
    </source>
</evidence>
<sequence length="157" mass="18120">MSKTNTEVQTALNNLVATHRVFTSKLYQHHFYVQGTHFFTLHEKFEELYNEATEHFDELAERLLALGGKPYSTLQEFLDHSIIKEKPYTEKISDTDMVSSVVADFRIMREELAKAIKLTGQSGDDVTQDMLIGYKTEIDKHIWMFQAFLGNNPLDGE</sequence>
<dbReference type="InterPro" id="IPR002177">
    <property type="entry name" value="DPS_DNA-bd"/>
</dbReference>
<gene>
    <name evidence="4" type="ORF">SAMN04488700_1231</name>
</gene>
<protein>
    <submittedName>
        <fullName evidence="4">Starvation-inducible DNA-binding protein</fullName>
    </submittedName>
</protein>
<evidence type="ECO:0000259" key="3">
    <source>
        <dbReference type="Pfam" id="PF00210"/>
    </source>
</evidence>
<dbReference type="InterPro" id="IPR023188">
    <property type="entry name" value="DPS_DNA-bd_CS"/>
</dbReference>
<reference evidence="4 5" key="1">
    <citation type="submission" date="2017-04" db="EMBL/GenBank/DDBJ databases">
        <authorList>
            <person name="Afonso C.L."/>
            <person name="Miller P.J."/>
            <person name="Scott M.A."/>
            <person name="Spackman E."/>
            <person name="Goraichik I."/>
            <person name="Dimitrov K.M."/>
            <person name="Suarez D.L."/>
            <person name="Swayne D.E."/>
        </authorList>
    </citation>
    <scope>NUCLEOTIDE SEQUENCE [LARGE SCALE GENOMIC DNA]</scope>
    <source>
        <strain evidence="4 5">LMG26642</strain>
    </source>
</reference>
<dbReference type="InterPro" id="IPR008331">
    <property type="entry name" value="Ferritin_DPS_dom"/>
</dbReference>
<dbReference type="OrthoDB" id="9797023at2"/>
<dbReference type="SUPFAM" id="SSF47240">
    <property type="entry name" value="Ferritin-like"/>
    <property type="match status" value="1"/>
</dbReference>
<dbReference type="PANTHER" id="PTHR42932:SF1">
    <property type="entry name" value="GENERAL STRESS PROTEIN 20U"/>
    <property type="match status" value="1"/>
</dbReference>
<evidence type="ECO:0000256" key="1">
    <source>
        <dbReference type="ARBA" id="ARBA00009497"/>
    </source>
</evidence>
<dbReference type="PROSITE" id="PS00818">
    <property type="entry name" value="DPS_1"/>
    <property type="match status" value="1"/>
</dbReference>
<dbReference type="EMBL" id="FXBJ01000002">
    <property type="protein sequence ID" value="SMH31180.1"/>
    <property type="molecule type" value="Genomic_DNA"/>
</dbReference>
<keyword evidence="5" id="KW-1185">Reference proteome</keyword>
<accession>A0A1X7N1L1</accession>
<feature type="domain" description="Ferritin/DPS" evidence="3">
    <location>
        <begin position="10"/>
        <end position="151"/>
    </location>
</feature>
<dbReference type="InterPro" id="IPR009078">
    <property type="entry name" value="Ferritin-like_SF"/>
</dbReference>
<proteinExistence type="inferred from homology"/>
<name>A0A1X7N1L1_9LACT</name>
<comment type="similarity">
    <text evidence="1 2">Belongs to the Dps family.</text>
</comment>
<dbReference type="Proteomes" id="UP000193435">
    <property type="component" value="Unassembled WGS sequence"/>
</dbReference>
<dbReference type="PIRSF" id="PIRSF005900">
    <property type="entry name" value="Dps"/>
    <property type="match status" value="1"/>
</dbReference>
<dbReference type="PRINTS" id="PR01346">
    <property type="entry name" value="HELNAPAPROT"/>
</dbReference>
<dbReference type="Pfam" id="PF00210">
    <property type="entry name" value="Ferritin"/>
    <property type="match status" value="1"/>
</dbReference>
<dbReference type="RefSeq" id="WP_085559410.1">
    <property type="nucleotide sequence ID" value="NZ_FOAH01000018.1"/>
</dbReference>
<keyword evidence="4" id="KW-0238">DNA-binding</keyword>
<dbReference type="GO" id="GO:0016722">
    <property type="term" value="F:oxidoreductase activity, acting on metal ions"/>
    <property type="evidence" value="ECO:0007669"/>
    <property type="project" value="InterPro"/>
</dbReference>
<dbReference type="GO" id="GO:0008199">
    <property type="term" value="F:ferric iron binding"/>
    <property type="evidence" value="ECO:0007669"/>
    <property type="project" value="InterPro"/>
</dbReference>
<dbReference type="CDD" id="cd01043">
    <property type="entry name" value="DPS"/>
    <property type="match status" value="1"/>
</dbReference>
<dbReference type="STRING" id="1073423.SAMN04488700_1231"/>
<evidence type="ECO:0000313" key="4">
    <source>
        <dbReference type="EMBL" id="SMH31180.1"/>
    </source>
</evidence>